<name>A0A5N6YUZ2_9EURO</name>
<protein>
    <submittedName>
        <fullName evidence="3">Uncharacterized protein</fullName>
    </submittedName>
</protein>
<keyword evidence="2" id="KW-1133">Transmembrane helix</keyword>
<feature type="transmembrane region" description="Helical" evidence="2">
    <location>
        <begin position="38"/>
        <end position="56"/>
    </location>
</feature>
<evidence type="ECO:0000313" key="4">
    <source>
        <dbReference type="Proteomes" id="UP000327118"/>
    </source>
</evidence>
<reference evidence="4" key="1">
    <citation type="submission" date="2019-04" db="EMBL/GenBank/DDBJ databases">
        <title>Friends and foes A comparative genomics studyof 23 Aspergillus species from section Flavi.</title>
        <authorList>
            <consortium name="DOE Joint Genome Institute"/>
            <person name="Kjaerbolling I."/>
            <person name="Vesth T."/>
            <person name="Frisvad J.C."/>
            <person name="Nybo J.L."/>
            <person name="Theobald S."/>
            <person name="Kildgaard S."/>
            <person name="Isbrandt T."/>
            <person name="Kuo A."/>
            <person name="Sato A."/>
            <person name="Lyhne E.K."/>
            <person name="Kogle M.E."/>
            <person name="Wiebenga A."/>
            <person name="Kun R.S."/>
            <person name="Lubbers R.J."/>
            <person name="Makela M.R."/>
            <person name="Barry K."/>
            <person name="Chovatia M."/>
            <person name="Clum A."/>
            <person name="Daum C."/>
            <person name="Haridas S."/>
            <person name="He G."/>
            <person name="LaButti K."/>
            <person name="Lipzen A."/>
            <person name="Mondo S."/>
            <person name="Riley R."/>
            <person name="Salamov A."/>
            <person name="Simmons B.A."/>
            <person name="Magnuson J.K."/>
            <person name="Henrissat B."/>
            <person name="Mortensen U.H."/>
            <person name="Larsen T.O."/>
            <person name="Devries R.P."/>
            <person name="Grigoriev I.V."/>
            <person name="Machida M."/>
            <person name="Baker S.E."/>
            <person name="Andersen M.R."/>
        </authorList>
    </citation>
    <scope>NUCLEOTIDE SEQUENCE [LARGE SCALE GENOMIC DNA]</scope>
    <source>
        <strain evidence="4">CBS 553.77</strain>
    </source>
</reference>
<evidence type="ECO:0000256" key="1">
    <source>
        <dbReference type="SAM" id="MobiDB-lite"/>
    </source>
</evidence>
<evidence type="ECO:0000313" key="3">
    <source>
        <dbReference type="EMBL" id="KAE8348703.1"/>
    </source>
</evidence>
<feature type="region of interest" description="Disordered" evidence="1">
    <location>
        <begin position="1"/>
        <end position="26"/>
    </location>
</feature>
<proteinExistence type="predicted"/>
<dbReference type="EMBL" id="ML739418">
    <property type="protein sequence ID" value="KAE8348703.1"/>
    <property type="molecule type" value="Genomic_DNA"/>
</dbReference>
<keyword evidence="4" id="KW-1185">Reference proteome</keyword>
<gene>
    <name evidence="3" type="ORF">BDV28DRAFT_80218</name>
</gene>
<accession>A0A5N6YUZ2</accession>
<evidence type="ECO:0000256" key="2">
    <source>
        <dbReference type="SAM" id="Phobius"/>
    </source>
</evidence>
<dbReference type="Proteomes" id="UP000327118">
    <property type="component" value="Unassembled WGS sequence"/>
</dbReference>
<keyword evidence="2" id="KW-0812">Transmembrane</keyword>
<dbReference type="AlphaFoldDB" id="A0A5N6YUZ2"/>
<keyword evidence="2" id="KW-0472">Membrane</keyword>
<dbReference type="OrthoDB" id="3784821at2759"/>
<organism evidence="3 4">
    <name type="scientific">Aspergillus coremiiformis</name>
    <dbReference type="NCBI Taxonomy" id="138285"/>
    <lineage>
        <taxon>Eukaryota</taxon>
        <taxon>Fungi</taxon>
        <taxon>Dikarya</taxon>
        <taxon>Ascomycota</taxon>
        <taxon>Pezizomycotina</taxon>
        <taxon>Eurotiomycetes</taxon>
        <taxon>Eurotiomycetidae</taxon>
        <taxon>Eurotiales</taxon>
        <taxon>Aspergillaceae</taxon>
        <taxon>Aspergillus</taxon>
        <taxon>Aspergillus subgen. Circumdati</taxon>
    </lineage>
</organism>
<sequence>MPQKPRVTITFPQRASQPQRRPRDIRQTKEYKLAARRWVSTIVALPILMYTSYVLYERVYLDKSQKHLVDSRTEEGGKEGGV</sequence>